<dbReference type="EMBL" id="JAKMUZ010000030">
    <property type="protein sequence ID" value="MCZ9297132.1"/>
    <property type="molecule type" value="Genomic_DNA"/>
</dbReference>
<gene>
    <name evidence="1" type="ORF">L8V22_11330</name>
    <name evidence="2" type="ORF">WMQ01_10415</name>
</gene>
<evidence type="ECO:0000313" key="1">
    <source>
        <dbReference type="EMBL" id="MCZ9297132.1"/>
    </source>
</evidence>
<evidence type="ECO:0000313" key="4">
    <source>
        <dbReference type="Proteomes" id="UP001371299"/>
    </source>
</evidence>
<evidence type="ECO:0000313" key="2">
    <source>
        <dbReference type="EMBL" id="MEK0146468.1"/>
    </source>
</evidence>
<dbReference type="RefSeq" id="WP_238802173.1">
    <property type="nucleotide sequence ID" value="NZ_JAKMUZ010000030.1"/>
</dbReference>
<dbReference type="Proteomes" id="UP001146439">
    <property type="component" value="Unassembled WGS sequence"/>
</dbReference>
<dbReference type="AlphaFoldDB" id="A0A9X3LZW0"/>
<reference evidence="1" key="1">
    <citation type="submission" date="2022-02" db="EMBL/GenBank/DDBJ databases">
        <title>Corynebacterium sp. from urogenital microbiome.</title>
        <authorList>
            <person name="Cappelli E.A."/>
            <person name="Ribeiro T.G."/>
            <person name="Peixe L."/>
        </authorList>
    </citation>
    <scope>NUCLEOTIDE SEQUENCE</scope>
    <source>
        <strain evidence="1">C21Ua_68</strain>
    </source>
</reference>
<proteinExistence type="predicted"/>
<accession>A0A9X3LZW0</accession>
<sequence>MIADLLTNAQEAAHAAVSNGWDILEQASLFFRKLPYLIPDALNEFNRSILGF</sequence>
<keyword evidence="4" id="KW-1185">Reference proteome</keyword>
<evidence type="ECO:0000313" key="3">
    <source>
        <dbReference type="Proteomes" id="UP001146439"/>
    </source>
</evidence>
<dbReference type="EMBL" id="JBBMGJ010000026">
    <property type="protein sequence ID" value="MEK0146468.1"/>
    <property type="molecule type" value="Genomic_DNA"/>
</dbReference>
<dbReference type="Proteomes" id="UP001371299">
    <property type="component" value="Unassembled WGS sequence"/>
</dbReference>
<protein>
    <submittedName>
        <fullName evidence="1">Uncharacterized protein</fullName>
    </submittedName>
</protein>
<organism evidence="1 3">
    <name type="scientific">Corynebacterium yonathiae</name>
    <dbReference type="NCBI Taxonomy" id="2913504"/>
    <lineage>
        <taxon>Bacteria</taxon>
        <taxon>Bacillati</taxon>
        <taxon>Actinomycetota</taxon>
        <taxon>Actinomycetes</taxon>
        <taxon>Mycobacteriales</taxon>
        <taxon>Corynebacteriaceae</taxon>
        <taxon>Corynebacterium</taxon>
    </lineage>
</organism>
<name>A0A9X3LZW0_9CORY</name>
<comment type="caution">
    <text evidence="1">The sequence shown here is derived from an EMBL/GenBank/DDBJ whole genome shotgun (WGS) entry which is preliminary data.</text>
</comment>
<reference evidence="2 4" key="2">
    <citation type="submission" date="2024-01" db="EMBL/GenBank/DDBJ databases">
        <title>Description of two novel Corynebacterium species isolated from human nasal passages and skin.</title>
        <authorList>
            <person name="Popowitch E."/>
            <person name="Tran T.H."/>
            <person name="Escapa I.F."/>
            <person name="Bhatt E."/>
            <person name="Sozat A.K."/>
            <person name="Roberts A.Q."/>
            <person name="Segre J.A."/>
            <person name="Kong H."/>
            <person name="Conlan S."/>
            <person name="Lemon K.P."/>
            <person name="Kelly M.S."/>
        </authorList>
    </citation>
    <scope>NUCLEOTIDE SEQUENCE [LARGE SCALE GENOMIC DNA]</scope>
    <source>
        <strain evidence="2 4">KPL2619</strain>
    </source>
</reference>